<feature type="transmembrane region" description="Helical" evidence="8">
    <location>
        <begin position="278"/>
        <end position="299"/>
    </location>
</feature>
<gene>
    <name evidence="11" type="ORF">J2N86_05155</name>
</gene>
<name>A0ABY4YAP0_9GAMM</name>
<evidence type="ECO:0000256" key="1">
    <source>
        <dbReference type="ARBA" id="ARBA00004141"/>
    </source>
</evidence>
<keyword evidence="5 8" id="KW-1133">Transmembrane helix</keyword>
<evidence type="ECO:0000256" key="8">
    <source>
        <dbReference type="RuleBase" id="RU362002"/>
    </source>
</evidence>
<dbReference type="PANTHER" id="PTHR43029">
    <property type="entry name" value="AMMONIUM TRANSPORTER MEP2"/>
    <property type="match status" value="1"/>
</dbReference>
<dbReference type="SUPFAM" id="SSF111352">
    <property type="entry name" value="Ammonium transporter"/>
    <property type="match status" value="1"/>
</dbReference>
<protein>
    <recommendedName>
        <fullName evidence="8">Ammonium transporter</fullName>
    </recommendedName>
</protein>
<keyword evidence="4 8" id="KW-0812">Transmembrane</keyword>
<feature type="transmembrane region" description="Helical" evidence="8">
    <location>
        <begin position="95"/>
        <end position="116"/>
    </location>
</feature>
<dbReference type="NCBIfam" id="TIGR00836">
    <property type="entry name" value="amt"/>
    <property type="match status" value="1"/>
</dbReference>
<feature type="transmembrane region" description="Helical" evidence="8">
    <location>
        <begin position="224"/>
        <end position="248"/>
    </location>
</feature>
<reference evidence="11" key="1">
    <citation type="submission" date="2021-03" db="EMBL/GenBank/DDBJ databases">
        <title>Legionella lytica PCM 2298.</title>
        <authorList>
            <person name="Koper P."/>
        </authorList>
    </citation>
    <scope>NUCLEOTIDE SEQUENCE</scope>
    <source>
        <strain evidence="11">PCM 2298</strain>
    </source>
</reference>
<sequence>MNTGHIAWMLISCALVMLMTPGLAFFYSGLVPERNVLNTIKMSFICLAIIPLIWAILGYSLVFSEHNQWIGGLTYFGLSHLVDAHPTDGSIPPPLFMLFQMMFAIISPAIISGAFVGRMKFAAYFLFVSLWSLFVYVPLAHWVWGPNGWLAQIGAIDFAGGVVVHISAGFSALVAALFLGPRLKSLHHKDKPHNIPFVVLGASLLWFGWFGFNAGSALAADGIAINAAITTMLGASASVTSWTLLTWIRKARPSAVGASAAAVIGLVAITPACGFVTPMGAIAIGSLSAITTQLVLLYINNIKKIDDTADVFACHGVAGVVGALLTGVFATSVVNPAGKDGLLAGNYMLLWHQLIAVLVAIAISVAGTALILFLLKSIMNIRTSPKEEIQGTDIIEHGESAYDHSSVESTSSKALKRRGST</sequence>
<evidence type="ECO:0000313" key="12">
    <source>
        <dbReference type="Proteomes" id="UP001057474"/>
    </source>
</evidence>
<dbReference type="InterPro" id="IPR001905">
    <property type="entry name" value="Ammonium_transpt"/>
</dbReference>
<feature type="transmembrane region" description="Helical" evidence="8">
    <location>
        <begin position="156"/>
        <end position="180"/>
    </location>
</feature>
<dbReference type="Pfam" id="PF00909">
    <property type="entry name" value="Ammonium_transp"/>
    <property type="match status" value="1"/>
</dbReference>
<evidence type="ECO:0000256" key="6">
    <source>
        <dbReference type="ARBA" id="ARBA00023136"/>
    </source>
</evidence>
<comment type="similarity">
    <text evidence="2 8">Belongs to the ammonia transporter channel (TC 1.A.11.2) family.</text>
</comment>
<evidence type="ECO:0000256" key="9">
    <source>
        <dbReference type="SAM" id="MobiDB-lite"/>
    </source>
</evidence>
<evidence type="ECO:0000259" key="10">
    <source>
        <dbReference type="Pfam" id="PF00909"/>
    </source>
</evidence>
<evidence type="ECO:0000256" key="3">
    <source>
        <dbReference type="ARBA" id="ARBA00022448"/>
    </source>
</evidence>
<feature type="transmembrane region" description="Helical" evidence="8">
    <location>
        <begin position="311"/>
        <end position="334"/>
    </location>
</feature>
<dbReference type="EMBL" id="CP071527">
    <property type="protein sequence ID" value="USQ14694.1"/>
    <property type="molecule type" value="Genomic_DNA"/>
</dbReference>
<feature type="transmembrane region" description="Helical" evidence="8">
    <location>
        <begin position="192"/>
        <end position="212"/>
    </location>
</feature>
<evidence type="ECO:0000256" key="5">
    <source>
        <dbReference type="ARBA" id="ARBA00022989"/>
    </source>
</evidence>
<evidence type="ECO:0000313" key="11">
    <source>
        <dbReference type="EMBL" id="USQ14694.1"/>
    </source>
</evidence>
<feature type="transmembrane region" description="Helical" evidence="8">
    <location>
        <begin position="6"/>
        <end position="30"/>
    </location>
</feature>
<dbReference type="Proteomes" id="UP001057474">
    <property type="component" value="Chromosome"/>
</dbReference>
<feature type="transmembrane region" description="Helical" evidence="8">
    <location>
        <begin position="255"/>
        <end position="272"/>
    </location>
</feature>
<dbReference type="PANTHER" id="PTHR43029:SF10">
    <property type="entry name" value="AMMONIUM TRANSPORTER MEP2"/>
    <property type="match status" value="1"/>
</dbReference>
<dbReference type="InterPro" id="IPR024041">
    <property type="entry name" value="NH4_transpt_AmtB-like_dom"/>
</dbReference>
<dbReference type="Gene3D" id="1.10.3430.10">
    <property type="entry name" value="Ammonium transporter AmtB like domains"/>
    <property type="match status" value="1"/>
</dbReference>
<organism evidence="11 12">
    <name type="scientific">Legionella lytica</name>
    <dbReference type="NCBI Taxonomy" id="96232"/>
    <lineage>
        <taxon>Bacteria</taxon>
        <taxon>Pseudomonadati</taxon>
        <taxon>Pseudomonadota</taxon>
        <taxon>Gammaproteobacteria</taxon>
        <taxon>Legionellales</taxon>
        <taxon>Legionellaceae</taxon>
        <taxon>Legionella</taxon>
    </lineage>
</organism>
<proteinExistence type="inferred from homology"/>
<keyword evidence="6 8" id="KW-0472">Membrane</keyword>
<dbReference type="InterPro" id="IPR029020">
    <property type="entry name" value="Ammonium/urea_transptr"/>
</dbReference>
<evidence type="ECO:0000256" key="7">
    <source>
        <dbReference type="ARBA" id="ARBA00023177"/>
    </source>
</evidence>
<accession>A0ABY4YAP0</accession>
<comment type="subcellular location">
    <subcellularLocation>
        <location evidence="8">Cell membrane</location>
        <topology evidence="8">Multi-pass membrane protein</topology>
    </subcellularLocation>
    <subcellularLocation>
        <location evidence="1">Membrane</location>
        <topology evidence="1">Multi-pass membrane protein</topology>
    </subcellularLocation>
</comment>
<evidence type="ECO:0000256" key="2">
    <source>
        <dbReference type="ARBA" id="ARBA00005887"/>
    </source>
</evidence>
<dbReference type="InterPro" id="IPR018047">
    <property type="entry name" value="Ammonium_transpt_CS"/>
</dbReference>
<keyword evidence="3 8" id="KW-0813">Transport</keyword>
<feature type="region of interest" description="Disordered" evidence="9">
    <location>
        <begin position="402"/>
        <end position="421"/>
    </location>
</feature>
<evidence type="ECO:0000256" key="4">
    <source>
        <dbReference type="ARBA" id="ARBA00022692"/>
    </source>
</evidence>
<feature type="domain" description="Ammonium transporter AmtB-like" evidence="10">
    <location>
        <begin position="7"/>
        <end position="402"/>
    </location>
</feature>
<feature type="transmembrane region" description="Helical" evidence="8">
    <location>
        <begin position="123"/>
        <end position="144"/>
    </location>
</feature>
<keyword evidence="7 8" id="KW-0924">Ammonia transport</keyword>
<keyword evidence="12" id="KW-1185">Reference proteome</keyword>
<dbReference type="RefSeq" id="WP_252581342.1">
    <property type="nucleotide sequence ID" value="NZ_CP071527.1"/>
</dbReference>
<feature type="transmembrane region" description="Helical" evidence="8">
    <location>
        <begin position="42"/>
        <end position="62"/>
    </location>
</feature>
<feature type="transmembrane region" description="Helical" evidence="8">
    <location>
        <begin position="354"/>
        <end position="375"/>
    </location>
</feature>
<dbReference type="PROSITE" id="PS01219">
    <property type="entry name" value="AMMONIUM_TRANSP"/>
    <property type="match status" value="1"/>
</dbReference>